<keyword evidence="3" id="KW-0547">Nucleotide-binding</keyword>
<comment type="similarity">
    <text evidence="1">Belongs to the ABC transporter superfamily.</text>
</comment>
<dbReference type="GO" id="GO:0005524">
    <property type="term" value="F:ATP binding"/>
    <property type="evidence" value="ECO:0007669"/>
    <property type="project" value="UniProtKB-KW"/>
</dbReference>
<accession>A0AAW9S9W8</accession>
<evidence type="ECO:0000256" key="2">
    <source>
        <dbReference type="ARBA" id="ARBA00022448"/>
    </source>
</evidence>
<protein>
    <submittedName>
        <fullName evidence="6">ABC transporter ATP-binding protein</fullName>
    </submittedName>
</protein>
<feature type="domain" description="ABC transporter" evidence="5">
    <location>
        <begin position="47"/>
        <end position="269"/>
    </location>
</feature>
<evidence type="ECO:0000256" key="3">
    <source>
        <dbReference type="ARBA" id="ARBA00022741"/>
    </source>
</evidence>
<dbReference type="RefSeq" id="WP_346822552.1">
    <property type="nucleotide sequence ID" value="NZ_JBDKWZ010000010.1"/>
</dbReference>
<dbReference type="InterPro" id="IPR029439">
    <property type="entry name" value="Wzt_C"/>
</dbReference>
<dbReference type="CDD" id="cd10147">
    <property type="entry name" value="Wzt_C-like"/>
    <property type="match status" value="1"/>
</dbReference>
<keyword evidence="7" id="KW-1185">Reference proteome</keyword>
<sequence>MTEIVIDIHQLGKSYLIGHHNQVKHNALRDVIVHGVQSFTQKFKYLLNGNQPILSGDEVEEFWALRNLSFSVEKGDKVGIIGRNGAGKSTLLKLLSRITEPTEGEIRVKGRVASLLEVGTGFHPELTGRENIFLNGAILGMTRAEVKRKFDEIVEFSEVEKFLDTPVKRYSSGMYVRLAFAIAAHLEPEILVVDEVLAVGDTKFQKKCLGKMEDVANQGRTVLFVSHNMGTIKTLCNKGVLLQQGQLIYKGDIDSVVQKYLESVQDTSISKPEVHFEPNVQKEAQLVSARIFNQHQEPCLSFDVFDKIFLEFTYDLHIAARNIVVQLQLERNGEMLFYSFDTDVDPDRLERREPGRYQARVELPTPLKAGLYTLNFDIGVYGSRNLEMVYDLFSFEIEERSFNSRFKSYAARKDGKIVTHLKWTQDCLSPVLRK</sequence>
<dbReference type="InterPro" id="IPR027417">
    <property type="entry name" value="P-loop_NTPase"/>
</dbReference>
<dbReference type="InterPro" id="IPR003439">
    <property type="entry name" value="ABC_transporter-like_ATP-bd"/>
</dbReference>
<name>A0AAW9S9W8_9BACT</name>
<evidence type="ECO:0000259" key="5">
    <source>
        <dbReference type="PROSITE" id="PS50893"/>
    </source>
</evidence>
<proteinExistence type="inferred from homology"/>
<evidence type="ECO:0000256" key="4">
    <source>
        <dbReference type="ARBA" id="ARBA00022840"/>
    </source>
</evidence>
<dbReference type="Proteomes" id="UP001403385">
    <property type="component" value="Unassembled WGS sequence"/>
</dbReference>
<evidence type="ECO:0000313" key="7">
    <source>
        <dbReference type="Proteomes" id="UP001403385"/>
    </source>
</evidence>
<dbReference type="InterPro" id="IPR050683">
    <property type="entry name" value="Bact_Polysacc_Export_ATP-bd"/>
</dbReference>
<dbReference type="Gene3D" id="3.40.50.300">
    <property type="entry name" value="P-loop containing nucleotide triphosphate hydrolases"/>
    <property type="match status" value="1"/>
</dbReference>
<dbReference type="SUPFAM" id="SSF52540">
    <property type="entry name" value="P-loop containing nucleoside triphosphate hydrolases"/>
    <property type="match status" value="1"/>
</dbReference>
<dbReference type="InterPro" id="IPR003593">
    <property type="entry name" value="AAA+_ATPase"/>
</dbReference>
<gene>
    <name evidence="6" type="ORF">AAG747_17755</name>
</gene>
<evidence type="ECO:0000313" key="6">
    <source>
        <dbReference type="EMBL" id="MEN7549774.1"/>
    </source>
</evidence>
<dbReference type="EMBL" id="JBDKWZ010000010">
    <property type="protein sequence ID" value="MEN7549774.1"/>
    <property type="molecule type" value="Genomic_DNA"/>
</dbReference>
<evidence type="ECO:0000256" key="1">
    <source>
        <dbReference type="ARBA" id="ARBA00005417"/>
    </source>
</evidence>
<organism evidence="6 7">
    <name type="scientific">Rapidithrix thailandica</name>
    <dbReference type="NCBI Taxonomy" id="413964"/>
    <lineage>
        <taxon>Bacteria</taxon>
        <taxon>Pseudomonadati</taxon>
        <taxon>Bacteroidota</taxon>
        <taxon>Cytophagia</taxon>
        <taxon>Cytophagales</taxon>
        <taxon>Flammeovirgaceae</taxon>
        <taxon>Rapidithrix</taxon>
    </lineage>
</organism>
<dbReference type="PANTHER" id="PTHR46743">
    <property type="entry name" value="TEICHOIC ACIDS EXPORT ATP-BINDING PROTEIN TAGH"/>
    <property type="match status" value="1"/>
</dbReference>
<dbReference type="CDD" id="cd03220">
    <property type="entry name" value="ABC_KpsT_Wzt"/>
    <property type="match status" value="1"/>
</dbReference>
<dbReference type="Pfam" id="PF14524">
    <property type="entry name" value="Wzt_C"/>
    <property type="match status" value="1"/>
</dbReference>
<dbReference type="Gene3D" id="2.70.50.60">
    <property type="entry name" value="abc- transporter (atp binding component) like domain"/>
    <property type="match status" value="1"/>
</dbReference>
<reference evidence="6 7" key="1">
    <citation type="submission" date="2024-04" db="EMBL/GenBank/DDBJ databases">
        <title>Novel genus in family Flammeovirgaceae.</title>
        <authorList>
            <person name="Nguyen T.H."/>
            <person name="Vuong T.Q."/>
            <person name="Le H."/>
            <person name="Kim S.-G."/>
        </authorList>
    </citation>
    <scope>NUCLEOTIDE SEQUENCE [LARGE SCALE GENOMIC DNA]</scope>
    <source>
        <strain evidence="6 7">JCM 23209</strain>
    </source>
</reference>
<dbReference type="PANTHER" id="PTHR46743:SF2">
    <property type="entry name" value="TEICHOIC ACIDS EXPORT ATP-BINDING PROTEIN TAGH"/>
    <property type="match status" value="1"/>
</dbReference>
<dbReference type="InterPro" id="IPR015860">
    <property type="entry name" value="ABC_transpr_TagH-like"/>
</dbReference>
<dbReference type="GO" id="GO:0016020">
    <property type="term" value="C:membrane"/>
    <property type="evidence" value="ECO:0007669"/>
    <property type="project" value="InterPro"/>
</dbReference>
<dbReference type="AlphaFoldDB" id="A0AAW9S9W8"/>
<keyword evidence="4 6" id="KW-0067">ATP-binding</keyword>
<dbReference type="PROSITE" id="PS50893">
    <property type="entry name" value="ABC_TRANSPORTER_2"/>
    <property type="match status" value="1"/>
</dbReference>
<dbReference type="Pfam" id="PF00005">
    <property type="entry name" value="ABC_tran"/>
    <property type="match status" value="1"/>
</dbReference>
<dbReference type="GO" id="GO:0140359">
    <property type="term" value="F:ABC-type transporter activity"/>
    <property type="evidence" value="ECO:0007669"/>
    <property type="project" value="InterPro"/>
</dbReference>
<comment type="caution">
    <text evidence="6">The sequence shown here is derived from an EMBL/GenBank/DDBJ whole genome shotgun (WGS) entry which is preliminary data.</text>
</comment>
<dbReference type="GO" id="GO:0016887">
    <property type="term" value="F:ATP hydrolysis activity"/>
    <property type="evidence" value="ECO:0007669"/>
    <property type="project" value="InterPro"/>
</dbReference>
<keyword evidence="2" id="KW-0813">Transport</keyword>
<dbReference type="SMART" id="SM00382">
    <property type="entry name" value="AAA"/>
    <property type="match status" value="1"/>
</dbReference>